<organism evidence="2 3">
    <name type="scientific">Acinetobacter wuhouensis</name>
    <dbReference type="NCBI Taxonomy" id="1879050"/>
    <lineage>
        <taxon>Bacteria</taxon>
        <taxon>Pseudomonadati</taxon>
        <taxon>Pseudomonadota</taxon>
        <taxon>Gammaproteobacteria</taxon>
        <taxon>Moraxellales</taxon>
        <taxon>Moraxellaceae</taxon>
        <taxon>Acinetobacter</taxon>
    </lineage>
</organism>
<dbReference type="AlphaFoldDB" id="A0A4Q7ALB2"/>
<proteinExistence type="predicted"/>
<evidence type="ECO:0000313" key="2">
    <source>
        <dbReference type="EMBL" id="RZG49353.1"/>
    </source>
</evidence>
<reference evidence="2 3" key="1">
    <citation type="submission" date="2019-02" db="EMBL/GenBank/DDBJ databases">
        <title>The Batch Genome Submission of Acinetobacter spp. strains.</title>
        <authorList>
            <person name="Qin J."/>
            <person name="Hu Y."/>
            <person name="Ye H."/>
            <person name="Wei L."/>
            <person name="Feng Y."/>
            <person name="Zong Z."/>
        </authorList>
    </citation>
    <scope>NUCLEOTIDE SEQUENCE [LARGE SCALE GENOMIC DNA]</scope>
    <source>
        <strain evidence="2 3">WCHAW060049</strain>
    </source>
</reference>
<dbReference type="InterPro" id="IPR013398">
    <property type="entry name" value="CRISPR-assoc_prot_Csy2"/>
</dbReference>
<sequence>MSYSYPKALYVVRLNVENVSIISSYLTWGFPAPSAFTGLMHNLQRQLNKMDAYREVECCGIGIISHQFTPQVTKSSSYRYSPYRLNLARHPLKADGSTPAMIEEGKGHIEVSLVIGFTGEGLEQHLSANDEDLSETSQALLKKINQFIYSMRLAGGSIFPHKRIQPKLINWSRSEAEEKTKALRRYVLPGFALQHRQEVLLAHQAWLQQYPNYLATQKAEPNLLDTLLDIQRLNFVSTENDESLEAEDAKEKLGSWKVRSRPEHLKGWLVPIPIGYAALTDMQEQGVIKGLRNDQYPATFVETLLSFAEWKSPHRIENITDILWNYNSEPEKGVYELVQPFAPKQNLTSLSDNDSENQSIEFESEEEEY</sequence>
<name>A0A4Q7ALB2_9GAMM</name>
<gene>
    <name evidence="2" type="primary">csy2</name>
    <name evidence="2" type="ORF">EXU28_00715</name>
</gene>
<accession>A0A4Q7ALB2</accession>
<dbReference type="Pfam" id="PF09614">
    <property type="entry name" value="Cas_Csy2"/>
    <property type="match status" value="1"/>
</dbReference>
<feature type="region of interest" description="Disordered" evidence="1">
    <location>
        <begin position="346"/>
        <end position="369"/>
    </location>
</feature>
<evidence type="ECO:0000256" key="1">
    <source>
        <dbReference type="SAM" id="MobiDB-lite"/>
    </source>
</evidence>
<dbReference type="CDD" id="cd09736">
    <property type="entry name" value="Csy2_I-F"/>
    <property type="match status" value="1"/>
</dbReference>
<protein>
    <submittedName>
        <fullName evidence="2">Type I-F CRISPR-associated protein Csy2</fullName>
    </submittedName>
</protein>
<dbReference type="RefSeq" id="WP_130130896.1">
    <property type="nucleotide sequence ID" value="NZ_SGSQ01000001.1"/>
</dbReference>
<dbReference type="Proteomes" id="UP000293863">
    <property type="component" value="Unassembled WGS sequence"/>
</dbReference>
<dbReference type="NCBIfam" id="TIGR02565">
    <property type="entry name" value="cas_Csy2"/>
    <property type="match status" value="1"/>
</dbReference>
<dbReference type="EMBL" id="SGSQ01000001">
    <property type="protein sequence ID" value="RZG49353.1"/>
    <property type="molecule type" value="Genomic_DNA"/>
</dbReference>
<comment type="caution">
    <text evidence="2">The sequence shown here is derived from an EMBL/GenBank/DDBJ whole genome shotgun (WGS) entry which is preliminary data.</text>
</comment>
<keyword evidence="3" id="KW-1185">Reference proteome</keyword>
<evidence type="ECO:0000313" key="3">
    <source>
        <dbReference type="Proteomes" id="UP000293863"/>
    </source>
</evidence>